<feature type="binding site" evidence="7">
    <location>
        <position position="65"/>
    </location>
    <ligand>
        <name>substrate</name>
    </ligand>
</feature>
<dbReference type="Proteomes" id="UP000006583">
    <property type="component" value="Chromosome"/>
</dbReference>
<feature type="active site" description="Tele-phosphohistidine intermediate" evidence="6">
    <location>
        <position position="16"/>
    </location>
</feature>
<accession>F8C410</accession>
<dbReference type="EC" id="5.4.2.11" evidence="2"/>
<dbReference type="SMART" id="SM00855">
    <property type="entry name" value="PGAM"/>
    <property type="match status" value="1"/>
</dbReference>
<evidence type="ECO:0000256" key="4">
    <source>
        <dbReference type="ARBA" id="ARBA00023152"/>
    </source>
</evidence>
<comment type="similarity">
    <text evidence="1">Belongs to the phosphoglycerate mutase family. BPG-dependent PGAM subfamily.</text>
</comment>
<reference evidence="8 9" key="1">
    <citation type="journal article" date="2013" name="Genome Announc.">
        <title>Complete genome sequence of the hyperthermophilic sulfate-reducing bacterium Thermodesulfobacterium geofontis OPF15T.</title>
        <authorList>
            <person name="Elkins J.G."/>
            <person name="Hamilton-Brehm S.D."/>
            <person name="Lucas S."/>
            <person name="Han J."/>
            <person name="Lapidus A."/>
            <person name="Cheng J.F."/>
            <person name="Goodwin L.A."/>
            <person name="Pitluck S."/>
            <person name="Peters L."/>
            <person name="Mikhailova N."/>
            <person name="Davenport K.W."/>
            <person name="Detter J.C."/>
            <person name="Han C.S."/>
            <person name="Tapia R."/>
            <person name="Land M.L."/>
            <person name="Hauser L."/>
            <person name="Kyrpides N.C."/>
            <person name="Ivanova N.N."/>
            <person name="Pagani I."/>
            <person name="Bruce D."/>
            <person name="Woyke T."/>
            <person name="Cottingham R.W."/>
        </authorList>
    </citation>
    <scope>NUCLEOTIDE SEQUENCE [LARGE SCALE GENOMIC DNA]</scope>
    <source>
        <strain evidence="8 9">OPF15</strain>
    </source>
</reference>
<dbReference type="PANTHER" id="PTHR11931">
    <property type="entry name" value="PHOSPHOGLYCERATE MUTASE"/>
    <property type="match status" value="1"/>
</dbReference>
<dbReference type="Gene3D" id="3.40.50.1240">
    <property type="entry name" value="Phosphoglycerate mutase-like"/>
    <property type="match status" value="1"/>
</dbReference>
<dbReference type="InterPro" id="IPR029033">
    <property type="entry name" value="His_PPase_superfam"/>
</dbReference>
<dbReference type="eggNOG" id="COG0406">
    <property type="taxonomic scope" value="Bacteria"/>
</dbReference>
<keyword evidence="4" id="KW-0324">Glycolysis</keyword>
<evidence type="ECO:0000256" key="7">
    <source>
        <dbReference type="PIRSR" id="PIRSR613078-2"/>
    </source>
</evidence>
<dbReference type="KEGG" id="top:TOPB45_0444"/>
<dbReference type="STRING" id="795359.TOPB45_0444"/>
<dbReference type="EMBL" id="CP002829">
    <property type="protein sequence ID" value="AEH22548.1"/>
    <property type="molecule type" value="Genomic_DNA"/>
</dbReference>
<organism evidence="8 9">
    <name type="scientific">Thermodesulfobacterium geofontis (strain OPF15)</name>
    <dbReference type="NCBI Taxonomy" id="795359"/>
    <lineage>
        <taxon>Bacteria</taxon>
        <taxon>Pseudomonadati</taxon>
        <taxon>Thermodesulfobacteriota</taxon>
        <taxon>Thermodesulfobacteria</taxon>
        <taxon>Thermodesulfobacteriales</taxon>
        <taxon>Thermodesulfobacteriaceae</taxon>
        <taxon>Thermodesulfobacterium</taxon>
    </lineage>
</organism>
<feature type="active site" description="Proton donor/acceptor" evidence="6">
    <location>
        <position position="89"/>
    </location>
</feature>
<evidence type="ECO:0000256" key="6">
    <source>
        <dbReference type="PIRSR" id="PIRSR613078-1"/>
    </source>
</evidence>
<keyword evidence="5" id="KW-0413">Isomerase</keyword>
<dbReference type="GO" id="GO:0004619">
    <property type="term" value="F:phosphoglycerate mutase activity"/>
    <property type="evidence" value="ECO:0007669"/>
    <property type="project" value="UniProtKB-EC"/>
</dbReference>
<evidence type="ECO:0000256" key="5">
    <source>
        <dbReference type="ARBA" id="ARBA00023235"/>
    </source>
</evidence>
<dbReference type="GO" id="GO:0006094">
    <property type="term" value="P:gluconeogenesis"/>
    <property type="evidence" value="ECO:0007669"/>
    <property type="project" value="UniProtKB-KW"/>
</dbReference>
<dbReference type="SUPFAM" id="SSF53254">
    <property type="entry name" value="Phosphoglycerate mutase-like"/>
    <property type="match status" value="1"/>
</dbReference>
<gene>
    <name evidence="8" type="ordered locus">TOPB45_0444</name>
</gene>
<feature type="binding site" evidence="7">
    <location>
        <begin position="89"/>
        <end position="92"/>
    </location>
    <ligand>
        <name>substrate</name>
    </ligand>
</feature>
<keyword evidence="9" id="KW-1185">Reference proteome</keyword>
<dbReference type="PATRIC" id="fig|795359.3.peg.450"/>
<dbReference type="OrthoDB" id="9781415at2"/>
<dbReference type="InterPro" id="IPR013078">
    <property type="entry name" value="His_Pase_superF_clade-1"/>
</dbReference>
<protein>
    <recommendedName>
        <fullName evidence="2">phosphoglycerate mutase (2,3-diphosphoglycerate-dependent)</fullName>
        <ecNumber evidence="2">5.4.2.11</ecNumber>
    </recommendedName>
</protein>
<evidence type="ECO:0000256" key="1">
    <source>
        <dbReference type="ARBA" id="ARBA00006717"/>
    </source>
</evidence>
<name>F8C410_THEGP</name>
<dbReference type="Pfam" id="PF00300">
    <property type="entry name" value="His_Phos_1"/>
    <property type="match status" value="1"/>
</dbReference>
<dbReference type="AlphaFoldDB" id="F8C410"/>
<dbReference type="HOGENOM" id="CLU_033323_8_5_0"/>
<dbReference type="RefSeq" id="WP_013909248.1">
    <property type="nucleotide sequence ID" value="NC_015682.1"/>
</dbReference>
<dbReference type="InterPro" id="IPR005952">
    <property type="entry name" value="Phosphogly_mut1"/>
</dbReference>
<evidence type="ECO:0000256" key="3">
    <source>
        <dbReference type="ARBA" id="ARBA00022432"/>
    </source>
</evidence>
<keyword evidence="3" id="KW-0312">Gluconeogenesis</keyword>
<dbReference type="CDD" id="cd07067">
    <property type="entry name" value="HP_PGM_like"/>
    <property type="match status" value="1"/>
</dbReference>
<sequence length="214" mass="25167">MNLISSFCQNLIFIRHGFIAEEYRKIFYGQLDVPLSEEGKIKSLKVVDELSNYSIKAIFSSPLQRAFFPAKILSERKKIPLIIKEELKEINYGIWTGRPREEIYKEPLFWERFKNDTISPPEGESIRDLRKRAKSFWEGLKDLEEGLYVIFTHGGFIRALLCELLNLESRFLFTFEIYHLRGVLITHFEDNQILVRGINIDVKDLGVLLESAYW</sequence>
<dbReference type="GO" id="GO:0006096">
    <property type="term" value="P:glycolytic process"/>
    <property type="evidence" value="ECO:0007669"/>
    <property type="project" value="UniProtKB-KW"/>
</dbReference>
<evidence type="ECO:0000256" key="2">
    <source>
        <dbReference type="ARBA" id="ARBA00012028"/>
    </source>
</evidence>
<proteinExistence type="inferred from homology"/>
<evidence type="ECO:0000313" key="8">
    <source>
        <dbReference type="EMBL" id="AEH22548.1"/>
    </source>
</evidence>
<evidence type="ECO:0000313" key="9">
    <source>
        <dbReference type="Proteomes" id="UP000006583"/>
    </source>
</evidence>